<feature type="transmembrane region" description="Helical" evidence="8">
    <location>
        <begin position="49"/>
        <end position="74"/>
    </location>
</feature>
<dbReference type="InterPro" id="IPR020846">
    <property type="entry name" value="MFS_dom"/>
</dbReference>
<evidence type="ECO:0000256" key="2">
    <source>
        <dbReference type="ARBA" id="ARBA00010992"/>
    </source>
</evidence>
<dbReference type="EMBL" id="JAKWBI020000719">
    <property type="protein sequence ID" value="KAJ2892809.1"/>
    <property type="molecule type" value="Genomic_DNA"/>
</dbReference>
<evidence type="ECO:0000313" key="11">
    <source>
        <dbReference type="Proteomes" id="UP001201980"/>
    </source>
</evidence>
<organism evidence="10 11">
    <name type="scientific">Zalerion maritima</name>
    <dbReference type="NCBI Taxonomy" id="339359"/>
    <lineage>
        <taxon>Eukaryota</taxon>
        <taxon>Fungi</taxon>
        <taxon>Dikarya</taxon>
        <taxon>Ascomycota</taxon>
        <taxon>Pezizomycotina</taxon>
        <taxon>Sordariomycetes</taxon>
        <taxon>Lulworthiomycetidae</taxon>
        <taxon>Lulworthiales</taxon>
        <taxon>Lulworthiaceae</taxon>
        <taxon>Zalerion</taxon>
    </lineage>
</organism>
<keyword evidence="6 8" id="KW-0472">Membrane</keyword>
<evidence type="ECO:0000259" key="9">
    <source>
        <dbReference type="PROSITE" id="PS50850"/>
    </source>
</evidence>
<dbReference type="GO" id="GO:0005351">
    <property type="term" value="F:carbohydrate:proton symporter activity"/>
    <property type="evidence" value="ECO:0007669"/>
    <property type="project" value="TreeGrafter"/>
</dbReference>
<feature type="transmembrane region" description="Helical" evidence="8">
    <location>
        <begin position="299"/>
        <end position="320"/>
    </location>
</feature>
<dbReference type="GO" id="GO:0016020">
    <property type="term" value="C:membrane"/>
    <property type="evidence" value="ECO:0007669"/>
    <property type="project" value="UniProtKB-SubCell"/>
</dbReference>
<protein>
    <submittedName>
        <fullName evidence="10">Polyol transporter 2-like protein 1</fullName>
    </submittedName>
</protein>
<dbReference type="InterPro" id="IPR005829">
    <property type="entry name" value="Sugar_transporter_CS"/>
</dbReference>
<dbReference type="NCBIfam" id="TIGR00879">
    <property type="entry name" value="SP"/>
    <property type="match status" value="1"/>
</dbReference>
<dbReference type="Pfam" id="PF00083">
    <property type="entry name" value="Sugar_tr"/>
    <property type="match status" value="1"/>
</dbReference>
<feature type="transmembrane region" description="Helical" evidence="8">
    <location>
        <begin position="357"/>
        <end position="379"/>
    </location>
</feature>
<dbReference type="PROSITE" id="PS50850">
    <property type="entry name" value="MFS"/>
    <property type="match status" value="1"/>
</dbReference>
<evidence type="ECO:0000256" key="3">
    <source>
        <dbReference type="ARBA" id="ARBA00022448"/>
    </source>
</evidence>
<dbReference type="PROSITE" id="PS00216">
    <property type="entry name" value="SUGAR_TRANSPORT_1"/>
    <property type="match status" value="1"/>
</dbReference>
<evidence type="ECO:0000256" key="7">
    <source>
        <dbReference type="RuleBase" id="RU003346"/>
    </source>
</evidence>
<keyword evidence="11" id="KW-1185">Reference proteome</keyword>
<dbReference type="FunFam" id="1.20.1250.20:FF:000134">
    <property type="entry name" value="MFS sugar transporter protein"/>
    <property type="match status" value="1"/>
</dbReference>
<dbReference type="Gene3D" id="1.20.1250.20">
    <property type="entry name" value="MFS general substrate transporter like domains"/>
    <property type="match status" value="1"/>
</dbReference>
<evidence type="ECO:0000313" key="10">
    <source>
        <dbReference type="EMBL" id="KAJ2892809.1"/>
    </source>
</evidence>
<feature type="transmembrane region" description="Helical" evidence="8">
    <location>
        <begin position="332"/>
        <end position="351"/>
    </location>
</feature>
<keyword evidence="4 8" id="KW-0812">Transmembrane</keyword>
<feature type="transmembrane region" description="Helical" evidence="8">
    <location>
        <begin position="146"/>
        <end position="165"/>
    </location>
</feature>
<feature type="transmembrane region" description="Helical" evidence="8">
    <location>
        <begin position="426"/>
        <end position="446"/>
    </location>
</feature>
<proteinExistence type="inferred from homology"/>
<dbReference type="PANTHER" id="PTHR48022:SF2">
    <property type="entry name" value="PLASTIDIC GLUCOSE TRANSPORTER 4"/>
    <property type="match status" value="1"/>
</dbReference>
<dbReference type="InterPro" id="IPR050360">
    <property type="entry name" value="MFS_Sugar_Transporters"/>
</dbReference>
<dbReference type="PROSITE" id="PS00217">
    <property type="entry name" value="SUGAR_TRANSPORT_2"/>
    <property type="match status" value="1"/>
</dbReference>
<comment type="subcellular location">
    <subcellularLocation>
        <location evidence="1">Membrane</location>
        <topology evidence="1">Multi-pass membrane protein</topology>
    </subcellularLocation>
</comment>
<feature type="transmembrane region" description="Helical" evidence="8">
    <location>
        <begin position="177"/>
        <end position="194"/>
    </location>
</feature>
<dbReference type="InterPro" id="IPR003663">
    <property type="entry name" value="Sugar/inositol_transpt"/>
</dbReference>
<comment type="similarity">
    <text evidence="2 7">Belongs to the major facilitator superfamily. Sugar transporter (TC 2.A.1.1) family.</text>
</comment>
<dbReference type="PRINTS" id="PR00171">
    <property type="entry name" value="SUGRTRNSPORT"/>
</dbReference>
<keyword evidence="3 7" id="KW-0813">Transport</keyword>
<evidence type="ECO:0000256" key="1">
    <source>
        <dbReference type="ARBA" id="ARBA00004141"/>
    </source>
</evidence>
<evidence type="ECO:0000256" key="6">
    <source>
        <dbReference type="ARBA" id="ARBA00023136"/>
    </source>
</evidence>
<name>A0AAD5WNL3_9PEZI</name>
<dbReference type="InterPro" id="IPR005828">
    <property type="entry name" value="MFS_sugar_transport-like"/>
</dbReference>
<feature type="transmembrane region" description="Helical" evidence="8">
    <location>
        <begin position="400"/>
        <end position="420"/>
    </location>
</feature>
<feature type="domain" description="Major facilitator superfamily (MFS) profile" evidence="9">
    <location>
        <begin position="13"/>
        <end position="450"/>
    </location>
</feature>
<reference evidence="10" key="1">
    <citation type="submission" date="2022-07" db="EMBL/GenBank/DDBJ databases">
        <title>Draft genome sequence of Zalerion maritima ATCC 34329, a (micro)plastics degrading marine fungus.</title>
        <authorList>
            <person name="Paco A."/>
            <person name="Goncalves M.F.M."/>
            <person name="Rocha-Santos T.A.P."/>
            <person name="Alves A."/>
        </authorList>
    </citation>
    <scope>NUCLEOTIDE SEQUENCE</scope>
    <source>
        <strain evidence="10">ATCC 34329</strain>
    </source>
</reference>
<dbReference type="AlphaFoldDB" id="A0AAD5WNL3"/>
<evidence type="ECO:0000256" key="5">
    <source>
        <dbReference type="ARBA" id="ARBA00022989"/>
    </source>
</evidence>
<keyword evidence="5 8" id="KW-1133">Transmembrane helix</keyword>
<dbReference type="InterPro" id="IPR036259">
    <property type="entry name" value="MFS_trans_sf"/>
</dbReference>
<gene>
    <name evidence="10" type="ORF">MKZ38_009336</name>
</gene>
<dbReference type="PANTHER" id="PTHR48022">
    <property type="entry name" value="PLASTIDIC GLUCOSE TRANSPORTER 4"/>
    <property type="match status" value="1"/>
</dbReference>
<evidence type="ECO:0000256" key="4">
    <source>
        <dbReference type="ARBA" id="ARBA00022692"/>
    </source>
</evidence>
<dbReference type="Proteomes" id="UP001201980">
    <property type="component" value="Unassembled WGS sequence"/>
</dbReference>
<comment type="caution">
    <text evidence="10">The sequence shown here is derived from an EMBL/GenBank/DDBJ whole genome shotgun (WGS) entry which is preliminary data.</text>
</comment>
<feature type="transmembrane region" description="Helical" evidence="8">
    <location>
        <begin position="262"/>
        <end position="287"/>
    </location>
</feature>
<dbReference type="SUPFAM" id="SSF103473">
    <property type="entry name" value="MFS general substrate transporter"/>
    <property type="match status" value="1"/>
</dbReference>
<evidence type="ECO:0000256" key="8">
    <source>
        <dbReference type="SAM" id="Phobius"/>
    </source>
</evidence>
<sequence>MAPSKIIPNYLLATVLTSTGALLNGYDTGSIGPSLSMPQFTSSLGPLSPSLLGFTVSLILLTGTLPSFFAGYLADRFGRLPTISAGLFTFFVGCILECSSDSLPQFLLGRALAGLGEGIYLSNIWVYACEIAPVTKRGVMSGIPQFFVAFGICCGYFTCYATVQAMPEGSWAWRTPFLIQGLLGMVGALACLCLPDSPRWYVLRGQRGKAVNALEWLGLPAGETDFMNVGVNGTSEGAHQPSLGYLQSTLLLFRRGYRARTFLALFVLGLIQLSGIDGVLYYAPILFHQAGLSSSTSSFLASGVSAILMLAITIPAFLFADKWGRRTSAITGGIGLSGCMFLIGSLYAAGVVHPYGIARWVVIVCVFVFGLTYCATWAIMGKIYASEIHQPHTRAAANCVAQGLGFFTNWLVAMLTPILLDKSAFGAYFLFGGIALFSVPVLTFYMPETRGRSLESIQEAFHRPTINLGNIPSRVGSLIHRRRGGAATRQNLPPSANRDEIEMTRQHGQVERTTTTTTSSVAPPALRLGITTV</sequence>
<accession>A0AAD5WNL3</accession>